<dbReference type="InterPro" id="IPR038961">
    <property type="entry name" value="PRDA1"/>
</dbReference>
<dbReference type="AlphaFoldDB" id="A0ABD1YKF3"/>
<dbReference type="EMBL" id="JBHFFA010000004">
    <property type="protein sequence ID" value="KAL2631263.1"/>
    <property type="molecule type" value="Genomic_DNA"/>
</dbReference>
<dbReference type="Proteomes" id="UP001605036">
    <property type="component" value="Unassembled WGS sequence"/>
</dbReference>
<reference evidence="2 3" key="1">
    <citation type="submission" date="2024-09" db="EMBL/GenBank/DDBJ databases">
        <title>Chromosome-scale assembly of Riccia fluitans.</title>
        <authorList>
            <person name="Paukszto L."/>
            <person name="Sawicki J."/>
            <person name="Karawczyk K."/>
            <person name="Piernik-Szablinska J."/>
            <person name="Szczecinska M."/>
            <person name="Mazdziarz M."/>
        </authorList>
    </citation>
    <scope>NUCLEOTIDE SEQUENCE [LARGE SCALE GENOMIC DNA]</scope>
    <source>
        <strain evidence="2">Rf_01</strain>
        <tissue evidence="2">Aerial parts of the thallus</tissue>
    </source>
</reference>
<keyword evidence="3" id="KW-1185">Reference proteome</keyword>
<feature type="compositionally biased region" description="Basic and acidic residues" evidence="1">
    <location>
        <begin position="331"/>
        <end position="348"/>
    </location>
</feature>
<evidence type="ECO:0000313" key="2">
    <source>
        <dbReference type="EMBL" id="KAL2631263.1"/>
    </source>
</evidence>
<accession>A0ABD1YKF3</accession>
<feature type="region of interest" description="Disordered" evidence="1">
    <location>
        <begin position="331"/>
        <end position="368"/>
    </location>
</feature>
<protein>
    <submittedName>
        <fullName evidence="2">Uncharacterized protein</fullName>
    </submittedName>
</protein>
<organism evidence="2 3">
    <name type="scientific">Riccia fluitans</name>
    <dbReference type="NCBI Taxonomy" id="41844"/>
    <lineage>
        <taxon>Eukaryota</taxon>
        <taxon>Viridiplantae</taxon>
        <taxon>Streptophyta</taxon>
        <taxon>Embryophyta</taxon>
        <taxon>Marchantiophyta</taxon>
        <taxon>Marchantiopsida</taxon>
        <taxon>Marchantiidae</taxon>
        <taxon>Marchantiales</taxon>
        <taxon>Ricciaceae</taxon>
        <taxon>Riccia</taxon>
    </lineage>
</organism>
<comment type="caution">
    <text evidence="2">The sequence shown here is derived from an EMBL/GenBank/DDBJ whole genome shotgun (WGS) entry which is preliminary data.</text>
</comment>
<sequence>MGYHVAVALAATNPAGNLPRMFTFSWKKKSIPSNCDVPRCCATLPVLSNSDTRGWPSKTSVMEVFKSVEVKSKRNLKRFEVKVAFSEAKEGEEKKEKVDYKMYQALMRGGEQVVTMMKDMTELLEDIAGMEKEEEEAAVRMAAAGVVGKKLANLEGSFLMALDWMIQQSEKEKDDKKVWLLTVIKETVLGQLSHQFPSHVQVVGTLCTTPDRDARQEVLRRCAGGGGTFKTVGGSDLVLPAANLNDIANQADDIITSMEEKPLLKDRRLLAKLILIREEARSLLSGGILDERSDNKGFKNLPFTEVTYLSTLMGLRPGPLLRQRIENVMRGKDEGEEKEAPLPKESRTPRQRYSSKKEEEEEQTETRPVRPGIFLYTVTKVMAGMYETNVAGGVTVQQLEWIHKETLDILQEIAFSTS</sequence>
<name>A0ABD1YKF3_9MARC</name>
<evidence type="ECO:0000256" key="1">
    <source>
        <dbReference type="SAM" id="MobiDB-lite"/>
    </source>
</evidence>
<dbReference type="PANTHER" id="PTHR37262">
    <property type="entry name" value="PROTEIN PEP-RELATED DEVELOPMENT ARRESTED 1, CHLOROPLASTIC"/>
    <property type="match status" value="1"/>
</dbReference>
<evidence type="ECO:0000313" key="3">
    <source>
        <dbReference type="Proteomes" id="UP001605036"/>
    </source>
</evidence>
<proteinExistence type="predicted"/>
<gene>
    <name evidence="2" type="ORF">R1flu_015949</name>
</gene>
<dbReference type="PANTHER" id="PTHR37262:SF1">
    <property type="entry name" value="PROTEIN PEP-RELATED DEVELOPMENT ARRESTED 1, CHLOROPLASTIC"/>
    <property type="match status" value="1"/>
</dbReference>